<dbReference type="AlphaFoldDB" id="A0A1C7DAD6"/>
<protein>
    <recommendedName>
        <fullName evidence="4">Phosphopantetheine adenylyltransferase</fullName>
    </recommendedName>
</protein>
<keyword evidence="1" id="KW-0472">Membrane</keyword>
<evidence type="ECO:0000256" key="1">
    <source>
        <dbReference type="SAM" id="Phobius"/>
    </source>
</evidence>
<feature type="transmembrane region" description="Helical" evidence="1">
    <location>
        <begin position="44"/>
        <end position="62"/>
    </location>
</feature>
<reference evidence="2 3" key="1">
    <citation type="submission" date="2016-07" db="EMBL/GenBank/DDBJ databases">
        <title>Complete genome sequence of Altererythrobacter namhicola JCM 16345T, containing esterase-encoding genes.</title>
        <authorList>
            <person name="Cheng H."/>
            <person name="Wu Y.-H."/>
            <person name="Jian S.-L."/>
            <person name="Huo Y.-Y."/>
            <person name="Wang C.-S."/>
            <person name="Xu X.-W."/>
        </authorList>
    </citation>
    <scope>NUCLEOTIDE SEQUENCE [LARGE SCALE GENOMIC DNA]</scope>
    <source>
        <strain evidence="2 3">JCM 16345</strain>
    </source>
</reference>
<gene>
    <name evidence="2" type="ORF">A6F65_02045</name>
</gene>
<keyword evidence="3" id="KW-1185">Reference proteome</keyword>
<evidence type="ECO:0000313" key="2">
    <source>
        <dbReference type="EMBL" id="ANU08332.1"/>
    </source>
</evidence>
<organism evidence="2 3">
    <name type="scientific">Paraurantiacibacter namhicola</name>
    <dbReference type="NCBI Taxonomy" id="645517"/>
    <lineage>
        <taxon>Bacteria</taxon>
        <taxon>Pseudomonadati</taxon>
        <taxon>Pseudomonadota</taxon>
        <taxon>Alphaproteobacteria</taxon>
        <taxon>Sphingomonadales</taxon>
        <taxon>Erythrobacteraceae</taxon>
        <taxon>Paraurantiacibacter</taxon>
    </lineage>
</organism>
<sequence>MIAKLLWAVLALIHAMPAAAFFRPQLLTTLYGLPAGDPLFLLMQHRAALFAVIVIACLWALWDPQVRRLASVLTAISMLAFLALYFSNGSPPTLRTIALVDLAGLPVLAAAAWMAWRS</sequence>
<dbReference type="KEGG" id="anh:A6F65_02045"/>
<feature type="transmembrane region" description="Helical" evidence="1">
    <location>
        <begin position="69"/>
        <end position="87"/>
    </location>
</feature>
<dbReference type="RefSeq" id="WP_067788346.1">
    <property type="nucleotide sequence ID" value="NZ_CP016545.1"/>
</dbReference>
<feature type="transmembrane region" description="Helical" evidence="1">
    <location>
        <begin position="93"/>
        <end position="116"/>
    </location>
</feature>
<evidence type="ECO:0008006" key="4">
    <source>
        <dbReference type="Google" id="ProtNLM"/>
    </source>
</evidence>
<dbReference type="STRING" id="645517.A6F65_02045"/>
<name>A0A1C7DAD6_9SPHN</name>
<proteinExistence type="predicted"/>
<accession>A0A1C7DAD6</accession>
<dbReference type="OrthoDB" id="7391202at2"/>
<dbReference type="EMBL" id="CP016545">
    <property type="protein sequence ID" value="ANU08332.1"/>
    <property type="molecule type" value="Genomic_DNA"/>
</dbReference>
<dbReference type="Proteomes" id="UP000092698">
    <property type="component" value="Chromosome"/>
</dbReference>
<evidence type="ECO:0000313" key="3">
    <source>
        <dbReference type="Proteomes" id="UP000092698"/>
    </source>
</evidence>
<keyword evidence="1" id="KW-0812">Transmembrane</keyword>
<keyword evidence="1" id="KW-1133">Transmembrane helix</keyword>